<name>A0ABT4GRN2_PAEAL</name>
<reference evidence="1 2" key="1">
    <citation type="submission" date="2022-05" db="EMBL/GenBank/DDBJ databases">
        <title>Genome Sequencing of Bee-Associated Microbes.</title>
        <authorList>
            <person name="Dunlap C."/>
        </authorList>
    </citation>
    <scope>NUCLEOTIDE SEQUENCE [LARGE SCALE GENOMIC DNA]</scope>
    <source>
        <strain evidence="1 2">NRRL B-04010</strain>
    </source>
</reference>
<dbReference type="Proteomes" id="UP001527181">
    <property type="component" value="Unassembled WGS sequence"/>
</dbReference>
<sequence>MVKMTKQEIMDLMAYLSLISASKMGKSAIRLMNENQVDKIMKQAVDLFNNDSNKAEAFIVGRTNKLLRKLSKNMKQ</sequence>
<organism evidence="1 2">
    <name type="scientific">Paenibacillus alvei</name>
    <name type="common">Bacillus alvei</name>
    <dbReference type="NCBI Taxonomy" id="44250"/>
    <lineage>
        <taxon>Bacteria</taxon>
        <taxon>Bacillati</taxon>
        <taxon>Bacillota</taxon>
        <taxon>Bacilli</taxon>
        <taxon>Bacillales</taxon>
        <taxon>Paenibacillaceae</taxon>
        <taxon>Paenibacillus</taxon>
    </lineage>
</organism>
<protein>
    <submittedName>
        <fullName evidence="1">Uncharacterized protein</fullName>
    </submittedName>
</protein>
<evidence type="ECO:0000313" key="2">
    <source>
        <dbReference type="Proteomes" id="UP001527181"/>
    </source>
</evidence>
<accession>A0ABT4GRN2</accession>
<dbReference type="EMBL" id="JAMDNP010000001">
    <property type="protein sequence ID" value="MCY9759102.1"/>
    <property type="molecule type" value="Genomic_DNA"/>
</dbReference>
<keyword evidence="2" id="KW-1185">Reference proteome</keyword>
<proteinExistence type="predicted"/>
<comment type="caution">
    <text evidence="1">The sequence shown here is derived from an EMBL/GenBank/DDBJ whole genome shotgun (WGS) entry which is preliminary data.</text>
</comment>
<gene>
    <name evidence="1" type="ORF">M5X12_00805</name>
</gene>
<evidence type="ECO:0000313" key="1">
    <source>
        <dbReference type="EMBL" id="MCY9759102.1"/>
    </source>
</evidence>
<dbReference type="RefSeq" id="WP_268599759.1">
    <property type="nucleotide sequence ID" value="NZ_JAMDNP010000001.1"/>
</dbReference>